<dbReference type="GO" id="GO:0005829">
    <property type="term" value="C:cytosol"/>
    <property type="evidence" value="ECO:0007669"/>
    <property type="project" value="GOC"/>
</dbReference>
<feature type="chain" id="PRO_5035240448" description="PH domain-containing protein" evidence="3">
    <location>
        <begin position="17"/>
        <end position="514"/>
    </location>
</feature>
<protein>
    <recommendedName>
        <fullName evidence="4">PH domain-containing protein</fullName>
    </recommendedName>
</protein>
<evidence type="ECO:0000313" key="6">
    <source>
        <dbReference type="Proteomes" id="UP000789595"/>
    </source>
</evidence>
<dbReference type="SMART" id="SM00233">
    <property type="entry name" value="PH"/>
    <property type="match status" value="1"/>
</dbReference>
<dbReference type="CDD" id="cd00821">
    <property type="entry name" value="PH"/>
    <property type="match status" value="1"/>
</dbReference>
<keyword evidence="6" id="KW-1185">Reference proteome</keyword>
<dbReference type="Proteomes" id="UP000789595">
    <property type="component" value="Unassembled WGS sequence"/>
</dbReference>
<dbReference type="GO" id="GO:0001881">
    <property type="term" value="P:receptor recycling"/>
    <property type="evidence" value="ECO:0007669"/>
    <property type="project" value="TreeGrafter"/>
</dbReference>
<dbReference type="PROSITE" id="PS50003">
    <property type="entry name" value="PH_DOMAIN"/>
    <property type="match status" value="1"/>
</dbReference>
<proteinExistence type="predicted"/>
<dbReference type="OrthoDB" id="185175at2759"/>
<reference evidence="5" key="1">
    <citation type="submission" date="2021-11" db="EMBL/GenBank/DDBJ databases">
        <authorList>
            <consortium name="Genoscope - CEA"/>
            <person name="William W."/>
        </authorList>
    </citation>
    <scope>NUCLEOTIDE SEQUENCE</scope>
</reference>
<dbReference type="InterPro" id="IPR045188">
    <property type="entry name" value="Boi1/Boi2-like"/>
</dbReference>
<feature type="region of interest" description="Disordered" evidence="2">
    <location>
        <begin position="492"/>
        <end position="514"/>
    </location>
</feature>
<dbReference type="GO" id="GO:0005769">
    <property type="term" value="C:early endosome"/>
    <property type="evidence" value="ECO:0007669"/>
    <property type="project" value="TreeGrafter"/>
</dbReference>
<keyword evidence="3" id="KW-0732">Signal</keyword>
<evidence type="ECO:0000313" key="5">
    <source>
        <dbReference type="EMBL" id="CAH0379592.1"/>
    </source>
</evidence>
<feature type="signal peptide" evidence="3">
    <location>
        <begin position="1"/>
        <end position="16"/>
    </location>
</feature>
<gene>
    <name evidence="5" type="ORF">PECAL_6P12210</name>
</gene>
<evidence type="ECO:0000256" key="3">
    <source>
        <dbReference type="SAM" id="SignalP"/>
    </source>
</evidence>
<dbReference type="Gene3D" id="2.30.29.30">
    <property type="entry name" value="Pleckstrin-homology domain (PH domain)/Phosphotyrosine-binding domain (PTB)"/>
    <property type="match status" value="1"/>
</dbReference>
<dbReference type="GO" id="GO:0007032">
    <property type="term" value="P:endosome organization"/>
    <property type="evidence" value="ECO:0007669"/>
    <property type="project" value="TreeGrafter"/>
</dbReference>
<dbReference type="InterPro" id="IPR001849">
    <property type="entry name" value="PH_domain"/>
</dbReference>
<feature type="domain" description="PH" evidence="4">
    <location>
        <begin position="52"/>
        <end position="152"/>
    </location>
</feature>
<keyword evidence="1" id="KW-0597">Phosphoprotein</keyword>
<dbReference type="AlphaFoldDB" id="A0A8J2X4W3"/>
<evidence type="ECO:0000259" key="4">
    <source>
        <dbReference type="PROSITE" id="PS50003"/>
    </source>
</evidence>
<name>A0A8J2X4W3_9STRA</name>
<sequence length="514" mass="57716">MLRLLTLLTLLRAAEAGITLEFGTKKKPAQVKPKTIEKKEEEKAPPPPPPPPFVSRGWLMKKGRKRRNWKRRYFVLSDDWSSISYYEDERCLKERGRVNLGGARCDLGLDYVPKRAHVFAFTLRARDDVYHLECSSEGERQRWLRTLKTASSSARDDARAEVEEERRQARRAEAGEMSDEAAAFLSSLSVDGLLGDAGLFHRHNWLRTLNNVLSSEKTLAQMNKALRGIYVVEAMTLRYEGDDKLSVKRLELRPDQDAHRLGLDLRWPQRLVCRVKGYRPAGGGLPSFLKTAAHLLKGIDKSVTHPLSFDLRSTLSGRPRCELLLKSSTTAPFPRLSRVELIRLPRLILEKDAIAVDENADQSLLKTVYGIVPKEVLVGMLERHLNDALASPKTLKMCQWDLPDPSVQEEKPLVGKLARAAETSWKGIEAEFPVATTQIQRGAGWFRREVSRRAVAARGALSGAPRLLKVEDDNEVAPEWDPANAVSILDVEPCADSDEDGDGWRPGPPKESGE</sequence>
<dbReference type="GO" id="GO:0005802">
    <property type="term" value="C:trans-Golgi network"/>
    <property type="evidence" value="ECO:0007669"/>
    <property type="project" value="TreeGrafter"/>
</dbReference>
<accession>A0A8J2X4W3</accession>
<organism evidence="5 6">
    <name type="scientific">Pelagomonas calceolata</name>
    <dbReference type="NCBI Taxonomy" id="35677"/>
    <lineage>
        <taxon>Eukaryota</taxon>
        <taxon>Sar</taxon>
        <taxon>Stramenopiles</taxon>
        <taxon>Ochrophyta</taxon>
        <taxon>Pelagophyceae</taxon>
        <taxon>Pelagomonadales</taxon>
        <taxon>Pelagomonadaceae</taxon>
        <taxon>Pelagomonas</taxon>
    </lineage>
</organism>
<dbReference type="EMBL" id="CAKKNE010000006">
    <property type="protein sequence ID" value="CAH0379592.1"/>
    <property type="molecule type" value="Genomic_DNA"/>
</dbReference>
<feature type="region of interest" description="Disordered" evidence="2">
    <location>
        <begin position="29"/>
        <end position="57"/>
    </location>
</feature>
<feature type="compositionally biased region" description="Basic and acidic residues" evidence="2">
    <location>
        <begin position="34"/>
        <end position="44"/>
    </location>
</feature>
<evidence type="ECO:0000256" key="2">
    <source>
        <dbReference type="SAM" id="MobiDB-lite"/>
    </source>
</evidence>
<evidence type="ECO:0000256" key="1">
    <source>
        <dbReference type="ARBA" id="ARBA00022553"/>
    </source>
</evidence>
<dbReference type="SUPFAM" id="SSF50729">
    <property type="entry name" value="PH domain-like"/>
    <property type="match status" value="1"/>
</dbReference>
<dbReference type="Pfam" id="PF00169">
    <property type="entry name" value="PH"/>
    <property type="match status" value="1"/>
</dbReference>
<dbReference type="PANTHER" id="PTHR22902:SF27">
    <property type="entry name" value="PLECKSTRIN HOMOLOGY DOMAIN-CONTAINING FAMILY A MEMBER 3"/>
    <property type="match status" value="1"/>
</dbReference>
<comment type="caution">
    <text evidence="5">The sequence shown here is derived from an EMBL/GenBank/DDBJ whole genome shotgun (WGS) entry which is preliminary data.</text>
</comment>
<dbReference type="GO" id="GO:0055037">
    <property type="term" value="C:recycling endosome"/>
    <property type="evidence" value="ECO:0007669"/>
    <property type="project" value="TreeGrafter"/>
</dbReference>
<dbReference type="InterPro" id="IPR011993">
    <property type="entry name" value="PH-like_dom_sf"/>
</dbReference>
<dbReference type="GO" id="GO:0042147">
    <property type="term" value="P:retrograde transport, endosome to Golgi"/>
    <property type="evidence" value="ECO:0007669"/>
    <property type="project" value="TreeGrafter"/>
</dbReference>
<dbReference type="PANTHER" id="PTHR22902">
    <property type="entry name" value="SESQUIPEDALIAN"/>
    <property type="match status" value="1"/>
</dbReference>